<accession>A0A0F9VAL6</accession>
<dbReference type="Pfam" id="PF11939">
    <property type="entry name" value="NiFe-hyd_HybE"/>
    <property type="match status" value="1"/>
</dbReference>
<evidence type="ECO:0000313" key="1">
    <source>
        <dbReference type="EMBL" id="KKO01075.1"/>
    </source>
</evidence>
<dbReference type="InterPro" id="IPR038530">
    <property type="entry name" value="NiFe-hyd_HybE_sf"/>
</dbReference>
<protein>
    <recommendedName>
        <fullName evidence="2">[NiFe]-hydrogenase assembly chaperone HybE</fullName>
    </recommendedName>
</protein>
<dbReference type="Gene3D" id="3.30.1460.40">
    <property type="entry name" value="[NiFe]-hydrogenase assembly chaperone, HybE"/>
    <property type="match status" value="1"/>
</dbReference>
<gene>
    <name evidence="1" type="ORF">LCGC14_0120570</name>
</gene>
<reference evidence="1" key="1">
    <citation type="journal article" date="2015" name="Nature">
        <title>Complex archaea that bridge the gap between prokaryotes and eukaryotes.</title>
        <authorList>
            <person name="Spang A."/>
            <person name="Saw J.H."/>
            <person name="Jorgensen S.L."/>
            <person name="Zaremba-Niedzwiedzka K."/>
            <person name="Martijn J."/>
            <person name="Lind A.E."/>
            <person name="van Eijk R."/>
            <person name="Schleper C."/>
            <person name="Guy L."/>
            <person name="Ettema T.J."/>
        </authorList>
    </citation>
    <scope>NUCLEOTIDE SEQUENCE</scope>
</reference>
<dbReference type="EMBL" id="LAZR01000037">
    <property type="protein sequence ID" value="KKO01075.1"/>
    <property type="molecule type" value="Genomic_DNA"/>
</dbReference>
<organism evidence="1">
    <name type="scientific">marine sediment metagenome</name>
    <dbReference type="NCBI Taxonomy" id="412755"/>
    <lineage>
        <taxon>unclassified sequences</taxon>
        <taxon>metagenomes</taxon>
        <taxon>ecological metagenomes</taxon>
    </lineage>
</organism>
<proteinExistence type="predicted"/>
<evidence type="ECO:0008006" key="2">
    <source>
        <dbReference type="Google" id="ProtNLM"/>
    </source>
</evidence>
<dbReference type="InterPro" id="IPR023994">
    <property type="entry name" value="NiFe-hyd_HybE"/>
</dbReference>
<comment type="caution">
    <text evidence="1">The sequence shown here is derived from an EMBL/GenBank/DDBJ whole genome shotgun (WGS) entry which is preliminary data.</text>
</comment>
<name>A0A0F9VAL6_9ZZZZ</name>
<sequence>MQTLTAEEYGFLAELARAYRDTHLALIKQQEGWNPRLGIDALCFQRESAERMVGALITPSGLWLVVVPDQAKLTAPLEETLTMALPSGSYRLVLERLPGGYEIYKRAILRDLGELDSMQEAARLAQQMMSRLMQPTPQADA</sequence>
<dbReference type="AlphaFoldDB" id="A0A0F9VAL6"/>